<accession>A0A5P3AK24</accession>
<name>A0A5P3AK24_9RHOB</name>
<dbReference type="NCBIfam" id="TIGR01444">
    <property type="entry name" value="fkbM_fam"/>
    <property type="match status" value="1"/>
</dbReference>
<evidence type="ECO:0000259" key="1">
    <source>
        <dbReference type="Pfam" id="PF05050"/>
    </source>
</evidence>
<dbReference type="RefSeq" id="WP_057820453.1">
    <property type="nucleotide sequence ID" value="NZ_CP031598.1"/>
</dbReference>
<dbReference type="GO" id="GO:0008168">
    <property type="term" value="F:methyltransferase activity"/>
    <property type="evidence" value="ECO:0007669"/>
    <property type="project" value="UniProtKB-KW"/>
</dbReference>
<gene>
    <name evidence="2" type="ORF">RIdsm_04547</name>
</gene>
<dbReference type="PANTHER" id="PTHR34203">
    <property type="entry name" value="METHYLTRANSFERASE, FKBM FAMILY PROTEIN"/>
    <property type="match status" value="1"/>
</dbReference>
<dbReference type="PANTHER" id="PTHR34203:SF15">
    <property type="entry name" value="SLL1173 PROTEIN"/>
    <property type="match status" value="1"/>
</dbReference>
<keyword evidence="2" id="KW-0489">Methyltransferase</keyword>
<protein>
    <submittedName>
        <fullName evidence="2">Methyltransferase, FkbM family</fullName>
    </submittedName>
</protein>
<dbReference type="Gene3D" id="3.40.50.150">
    <property type="entry name" value="Vaccinia Virus protein VP39"/>
    <property type="match status" value="1"/>
</dbReference>
<organism evidence="2 3">
    <name type="scientific">Roseovarius indicus</name>
    <dbReference type="NCBI Taxonomy" id="540747"/>
    <lineage>
        <taxon>Bacteria</taxon>
        <taxon>Pseudomonadati</taxon>
        <taxon>Pseudomonadota</taxon>
        <taxon>Alphaproteobacteria</taxon>
        <taxon>Rhodobacterales</taxon>
        <taxon>Roseobacteraceae</taxon>
        <taxon>Roseovarius</taxon>
    </lineage>
</organism>
<feature type="domain" description="Methyltransferase FkbM" evidence="1">
    <location>
        <begin position="73"/>
        <end position="230"/>
    </location>
</feature>
<reference evidence="2 3" key="1">
    <citation type="submission" date="2018-08" db="EMBL/GenBank/DDBJ databases">
        <title>Genetic Globetrotter - A new plasmid hitch-hiking vast phylogenetic and geographic distances.</title>
        <authorList>
            <person name="Vollmers J."/>
            <person name="Petersen J."/>
        </authorList>
    </citation>
    <scope>NUCLEOTIDE SEQUENCE [LARGE SCALE GENOMIC DNA]</scope>
    <source>
        <strain evidence="2 3">DSM 26383</strain>
    </source>
</reference>
<dbReference type="GO" id="GO:0032259">
    <property type="term" value="P:methylation"/>
    <property type="evidence" value="ECO:0007669"/>
    <property type="project" value="UniProtKB-KW"/>
</dbReference>
<dbReference type="InterPro" id="IPR052514">
    <property type="entry name" value="SAM-dependent_MTase"/>
</dbReference>
<dbReference type="Proteomes" id="UP000325785">
    <property type="component" value="Chromosome"/>
</dbReference>
<dbReference type="KEGG" id="rid:RIdsm_04547"/>
<dbReference type="SUPFAM" id="SSF53335">
    <property type="entry name" value="S-adenosyl-L-methionine-dependent methyltransferases"/>
    <property type="match status" value="1"/>
</dbReference>
<dbReference type="EMBL" id="CP031598">
    <property type="protein sequence ID" value="QEW28708.1"/>
    <property type="molecule type" value="Genomic_DNA"/>
</dbReference>
<sequence>MTETHAPAAAPFSARLKHLLATSPASRPLARLRSLRNWPNRLRHPELATLYREDGYIDTLLPRFITPGTNCLDIGAHFGAVSYRMEELSQGGWLGIVEASPWKAALLRRRFATATVFETAVSDEDGTISFYENIDRPGFSSLSDRASRGETREVKVPVARLDTLLSEDTPVGFVKIDVEGHEYAALRGAEALLRRDRPVILFEAGAAADEDLDTTGYVRLFAWLTGELGYDIYAACDLVEGRPALDAEGFERHRVYPFTAFNFFAIPSGSGPETTADIGDQR</sequence>
<dbReference type="InterPro" id="IPR006342">
    <property type="entry name" value="FkbM_mtfrase"/>
</dbReference>
<dbReference type="InterPro" id="IPR029063">
    <property type="entry name" value="SAM-dependent_MTases_sf"/>
</dbReference>
<evidence type="ECO:0000313" key="3">
    <source>
        <dbReference type="Proteomes" id="UP000325785"/>
    </source>
</evidence>
<dbReference type="Pfam" id="PF05050">
    <property type="entry name" value="Methyltransf_21"/>
    <property type="match status" value="1"/>
</dbReference>
<evidence type="ECO:0000313" key="2">
    <source>
        <dbReference type="EMBL" id="QEW28708.1"/>
    </source>
</evidence>
<keyword evidence="2" id="KW-0808">Transferase</keyword>
<dbReference type="AlphaFoldDB" id="A0A5P3AK24"/>
<proteinExistence type="predicted"/>